<reference evidence="4 5" key="1">
    <citation type="journal article" name="Sci. Rep.">
        <title>Genome-scale phylogenetic analyses confirm Olpidium as the closest living zoosporic fungus to the non-flagellated, terrestrial fungi.</title>
        <authorList>
            <person name="Chang Y."/>
            <person name="Rochon D."/>
            <person name="Sekimoto S."/>
            <person name="Wang Y."/>
            <person name="Chovatia M."/>
            <person name="Sandor L."/>
            <person name="Salamov A."/>
            <person name="Grigoriev I.V."/>
            <person name="Stajich J.E."/>
            <person name="Spatafora J.W."/>
        </authorList>
    </citation>
    <scope>NUCLEOTIDE SEQUENCE [LARGE SCALE GENOMIC DNA]</scope>
    <source>
        <strain evidence="4">S191</strain>
    </source>
</reference>
<organism evidence="4 5">
    <name type="scientific">Olpidium bornovanus</name>
    <dbReference type="NCBI Taxonomy" id="278681"/>
    <lineage>
        <taxon>Eukaryota</taxon>
        <taxon>Fungi</taxon>
        <taxon>Fungi incertae sedis</taxon>
        <taxon>Olpidiomycota</taxon>
        <taxon>Olpidiomycotina</taxon>
        <taxon>Olpidiomycetes</taxon>
        <taxon>Olpidiales</taxon>
        <taxon>Olpidiaceae</taxon>
        <taxon>Olpidium</taxon>
    </lineage>
</organism>
<dbReference type="GO" id="GO:0005840">
    <property type="term" value="C:ribosome"/>
    <property type="evidence" value="ECO:0007669"/>
    <property type="project" value="UniProtKB-KW"/>
</dbReference>
<dbReference type="HAMAP" id="MF_00545">
    <property type="entry name" value="Ribosomal_eS24"/>
    <property type="match status" value="1"/>
</dbReference>
<dbReference type="GO" id="GO:0006412">
    <property type="term" value="P:translation"/>
    <property type="evidence" value="ECO:0007669"/>
    <property type="project" value="InterPro"/>
</dbReference>
<dbReference type="AlphaFoldDB" id="A0A8H7ZQF1"/>
<dbReference type="GO" id="GO:0003735">
    <property type="term" value="F:structural constituent of ribosome"/>
    <property type="evidence" value="ECO:0007669"/>
    <property type="project" value="InterPro"/>
</dbReference>
<name>A0A8H7ZQF1_9FUNG</name>
<keyword evidence="2" id="KW-0687">Ribonucleoprotein</keyword>
<proteinExistence type="inferred from homology"/>
<sequence>MRTAVAPVGIARHLGVFFDSPKRPRDFSPWYAWSLSSRPGTATIRTRKFLTTRLLQRKQFVVDVLQPGRPPVSRNEVREKLSKLYKVDKEHVFVFGFKTHFGGGQSTGFGLIYDSTEAANKFEPKHRLVRVIPVHSSAECSRGPTADWLTVVFSYEGRSGRSGTEDVSQAAQGEEESREEGPRCQQGNVSAPLRLPRINFT</sequence>
<evidence type="ECO:0000256" key="2">
    <source>
        <dbReference type="ARBA" id="ARBA00023274"/>
    </source>
</evidence>
<evidence type="ECO:0000256" key="3">
    <source>
        <dbReference type="SAM" id="MobiDB-lite"/>
    </source>
</evidence>
<dbReference type="InterPro" id="IPR012678">
    <property type="entry name" value="Ribosomal_uL23/eL15/eS24_sf"/>
</dbReference>
<dbReference type="GO" id="GO:1990904">
    <property type="term" value="C:ribonucleoprotein complex"/>
    <property type="evidence" value="ECO:0007669"/>
    <property type="project" value="UniProtKB-KW"/>
</dbReference>
<protein>
    <submittedName>
        <fullName evidence="4">Ribosomal protein L23/L15e core domain-containing protein</fullName>
    </submittedName>
</protein>
<dbReference type="Pfam" id="PF01282">
    <property type="entry name" value="Ribosomal_S24e"/>
    <property type="match status" value="1"/>
</dbReference>
<keyword evidence="5" id="KW-1185">Reference proteome</keyword>
<dbReference type="OrthoDB" id="5571754at2759"/>
<dbReference type="InterPro" id="IPR001976">
    <property type="entry name" value="Ribosomal_eS24"/>
</dbReference>
<dbReference type="Proteomes" id="UP000673691">
    <property type="component" value="Unassembled WGS sequence"/>
</dbReference>
<evidence type="ECO:0000256" key="1">
    <source>
        <dbReference type="ARBA" id="ARBA00022980"/>
    </source>
</evidence>
<dbReference type="InterPro" id="IPR053709">
    <property type="entry name" value="eRP_eS24_sf"/>
</dbReference>
<accession>A0A8H7ZQF1</accession>
<evidence type="ECO:0000313" key="4">
    <source>
        <dbReference type="EMBL" id="KAG5457497.1"/>
    </source>
</evidence>
<dbReference type="EMBL" id="JAEFCI010009982">
    <property type="protein sequence ID" value="KAG5457497.1"/>
    <property type="molecule type" value="Genomic_DNA"/>
</dbReference>
<dbReference type="Gene3D" id="3.30.70.3370">
    <property type="match status" value="1"/>
</dbReference>
<gene>
    <name evidence="4" type="ORF">BJ554DRAFT_2466</name>
</gene>
<feature type="region of interest" description="Disordered" evidence="3">
    <location>
        <begin position="158"/>
        <end position="201"/>
    </location>
</feature>
<comment type="caution">
    <text evidence="4">The sequence shown here is derived from an EMBL/GenBank/DDBJ whole genome shotgun (WGS) entry which is preliminary data.</text>
</comment>
<keyword evidence="1 4" id="KW-0689">Ribosomal protein</keyword>
<evidence type="ECO:0000313" key="5">
    <source>
        <dbReference type="Proteomes" id="UP000673691"/>
    </source>
</evidence>
<dbReference type="PANTHER" id="PTHR10496">
    <property type="entry name" value="40S RIBOSOMAL PROTEIN S24"/>
    <property type="match status" value="1"/>
</dbReference>
<dbReference type="SUPFAM" id="SSF54189">
    <property type="entry name" value="Ribosomal proteins S24e, L23 and L15e"/>
    <property type="match status" value="1"/>
</dbReference>
<feature type="compositionally biased region" description="Polar residues" evidence="3">
    <location>
        <begin position="161"/>
        <end position="171"/>
    </location>
</feature>